<feature type="region of interest" description="Disordered" evidence="1">
    <location>
        <begin position="1"/>
        <end position="41"/>
    </location>
</feature>
<dbReference type="AlphaFoldDB" id="A0AAV4HSZ6"/>
<dbReference type="EMBL" id="BMAT01002183">
    <property type="protein sequence ID" value="GFS00810.1"/>
    <property type="molecule type" value="Genomic_DNA"/>
</dbReference>
<organism evidence="2 3">
    <name type="scientific">Elysia marginata</name>
    <dbReference type="NCBI Taxonomy" id="1093978"/>
    <lineage>
        <taxon>Eukaryota</taxon>
        <taxon>Metazoa</taxon>
        <taxon>Spiralia</taxon>
        <taxon>Lophotrochozoa</taxon>
        <taxon>Mollusca</taxon>
        <taxon>Gastropoda</taxon>
        <taxon>Heterobranchia</taxon>
        <taxon>Euthyneura</taxon>
        <taxon>Panpulmonata</taxon>
        <taxon>Sacoglossa</taxon>
        <taxon>Placobranchoidea</taxon>
        <taxon>Plakobranchidae</taxon>
        <taxon>Elysia</taxon>
    </lineage>
</organism>
<proteinExistence type="predicted"/>
<comment type="caution">
    <text evidence="2">The sequence shown here is derived from an EMBL/GenBank/DDBJ whole genome shotgun (WGS) entry which is preliminary data.</text>
</comment>
<feature type="compositionally biased region" description="Basic and acidic residues" evidence="1">
    <location>
        <begin position="10"/>
        <end position="30"/>
    </location>
</feature>
<gene>
    <name evidence="2" type="ORF">ElyMa_001080400</name>
</gene>
<protein>
    <submittedName>
        <fullName evidence="2">Uncharacterized protein</fullName>
    </submittedName>
</protein>
<evidence type="ECO:0000256" key="1">
    <source>
        <dbReference type="SAM" id="MobiDB-lite"/>
    </source>
</evidence>
<sequence length="114" mass="13464">MYPANVISLEKTEVLNERQRKTEEDREAHRGTKKHRGQEEDNPRIAEYCWDLYHWRLGCFNTQRVWVILICILSSVEDPPPTPNTRTFRPCSDLKACTACNNTRRNVTKKRQGF</sequence>
<name>A0AAV4HSZ6_9GAST</name>
<dbReference type="Proteomes" id="UP000762676">
    <property type="component" value="Unassembled WGS sequence"/>
</dbReference>
<keyword evidence="3" id="KW-1185">Reference proteome</keyword>
<accession>A0AAV4HSZ6</accession>
<evidence type="ECO:0000313" key="3">
    <source>
        <dbReference type="Proteomes" id="UP000762676"/>
    </source>
</evidence>
<evidence type="ECO:0000313" key="2">
    <source>
        <dbReference type="EMBL" id="GFS00810.1"/>
    </source>
</evidence>
<reference evidence="2 3" key="1">
    <citation type="journal article" date="2021" name="Elife">
        <title>Chloroplast acquisition without the gene transfer in kleptoplastic sea slugs, Plakobranchus ocellatus.</title>
        <authorList>
            <person name="Maeda T."/>
            <person name="Takahashi S."/>
            <person name="Yoshida T."/>
            <person name="Shimamura S."/>
            <person name="Takaki Y."/>
            <person name="Nagai Y."/>
            <person name="Toyoda A."/>
            <person name="Suzuki Y."/>
            <person name="Arimoto A."/>
            <person name="Ishii H."/>
            <person name="Satoh N."/>
            <person name="Nishiyama T."/>
            <person name="Hasebe M."/>
            <person name="Maruyama T."/>
            <person name="Minagawa J."/>
            <person name="Obokata J."/>
            <person name="Shigenobu S."/>
        </authorList>
    </citation>
    <scope>NUCLEOTIDE SEQUENCE [LARGE SCALE GENOMIC DNA]</scope>
</reference>